<dbReference type="KEGG" id="aef:GEV26_10955"/>
<sequence>MTWNSSDEWANVMGEQGPWIRHVAAAWQAAATDAPDVPIPARPSLDTDHEDVIAYWAPLLHLLVYGLGWTRPDLGLEAWRQKAWPTEDPILRVVHRWWGEEGVLDVLAWTASNGGIAFDLVSVNGASQIAHHLINRRVTDSPDLERRRATAAWQQVWGGGWDSMHLTIHVDSPLRAPDDHQPTFFNAPVVGPDHLTTPRWHISTPTYAGWYANFFHYMPGTGTNGRSVRTDIVVKPIGWLGEFRQHKKTKLWFRGRSSVHLWGQ</sequence>
<organism evidence="1 2">
    <name type="scientific">Aeromicrobium yanjiei</name>
    <dbReference type="NCBI Taxonomy" id="2662028"/>
    <lineage>
        <taxon>Bacteria</taxon>
        <taxon>Bacillati</taxon>
        <taxon>Actinomycetota</taxon>
        <taxon>Actinomycetes</taxon>
        <taxon>Propionibacteriales</taxon>
        <taxon>Nocardioidaceae</taxon>
        <taxon>Aeromicrobium</taxon>
    </lineage>
</organism>
<proteinExistence type="predicted"/>
<protein>
    <submittedName>
        <fullName evidence="1">Uncharacterized protein</fullName>
    </submittedName>
</protein>
<keyword evidence="2" id="KW-1185">Reference proteome</keyword>
<dbReference type="Proteomes" id="UP000392064">
    <property type="component" value="Chromosome"/>
</dbReference>
<evidence type="ECO:0000313" key="1">
    <source>
        <dbReference type="EMBL" id="QGG41841.1"/>
    </source>
</evidence>
<reference evidence="1 2" key="1">
    <citation type="submission" date="2019-11" db="EMBL/GenBank/DDBJ databases">
        <authorList>
            <person name="Li J."/>
        </authorList>
    </citation>
    <scope>NUCLEOTIDE SEQUENCE [LARGE SCALE GENOMIC DNA]</scope>
    <source>
        <strain evidence="1 2">MF47</strain>
    </source>
</reference>
<name>A0A5Q2MJD4_9ACTN</name>
<evidence type="ECO:0000313" key="2">
    <source>
        <dbReference type="Proteomes" id="UP000392064"/>
    </source>
</evidence>
<gene>
    <name evidence="1" type="ORF">GEV26_10955</name>
</gene>
<dbReference type="EMBL" id="CP045737">
    <property type="protein sequence ID" value="QGG41841.1"/>
    <property type="molecule type" value="Genomic_DNA"/>
</dbReference>
<dbReference type="AlphaFoldDB" id="A0A5Q2MJD4"/>
<accession>A0A5Q2MJD4</accession>
<dbReference type="RefSeq" id="WP_153653106.1">
    <property type="nucleotide sequence ID" value="NZ_CP045737.1"/>
</dbReference>